<comment type="caution">
    <text evidence="2">The sequence shown here is derived from an EMBL/GenBank/DDBJ whole genome shotgun (WGS) entry which is preliminary data.</text>
</comment>
<name>A0AAV4W4N5_9ARAC</name>
<sequence length="122" mass="13730">MVANNITKFNGSGNGNIIDHSVDCALLLYFMLHLIPISSTPPRSLYHVALTMLTIAFIQMGSLLSQFFCHSLHNQFFAIVFISSGVLMLQWHELLLDKVRSRQPSISKIHLISLVKFHQHGA</sequence>
<keyword evidence="1" id="KW-0472">Membrane</keyword>
<feature type="transmembrane region" description="Helical" evidence="1">
    <location>
        <begin position="76"/>
        <end position="96"/>
    </location>
</feature>
<evidence type="ECO:0000313" key="2">
    <source>
        <dbReference type="EMBL" id="GIY77218.1"/>
    </source>
</evidence>
<keyword evidence="3" id="KW-1185">Reference proteome</keyword>
<feature type="transmembrane region" description="Helical" evidence="1">
    <location>
        <begin position="45"/>
        <end position="64"/>
    </location>
</feature>
<gene>
    <name evidence="2" type="ORF">CDAR_198661</name>
</gene>
<feature type="transmembrane region" description="Helical" evidence="1">
    <location>
        <begin position="20"/>
        <end position="38"/>
    </location>
</feature>
<dbReference type="EMBL" id="BPLQ01014084">
    <property type="protein sequence ID" value="GIY77218.1"/>
    <property type="molecule type" value="Genomic_DNA"/>
</dbReference>
<organism evidence="2 3">
    <name type="scientific">Caerostris darwini</name>
    <dbReference type="NCBI Taxonomy" id="1538125"/>
    <lineage>
        <taxon>Eukaryota</taxon>
        <taxon>Metazoa</taxon>
        <taxon>Ecdysozoa</taxon>
        <taxon>Arthropoda</taxon>
        <taxon>Chelicerata</taxon>
        <taxon>Arachnida</taxon>
        <taxon>Araneae</taxon>
        <taxon>Araneomorphae</taxon>
        <taxon>Entelegynae</taxon>
        <taxon>Araneoidea</taxon>
        <taxon>Araneidae</taxon>
        <taxon>Caerostris</taxon>
    </lineage>
</organism>
<protein>
    <submittedName>
        <fullName evidence="2">Uncharacterized protein</fullName>
    </submittedName>
</protein>
<dbReference type="AlphaFoldDB" id="A0AAV4W4N5"/>
<keyword evidence="1" id="KW-1133">Transmembrane helix</keyword>
<evidence type="ECO:0000313" key="3">
    <source>
        <dbReference type="Proteomes" id="UP001054837"/>
    </source>
</evidence>
<evidence type="ECO:0000256" key="1">
    <source>
        <dbReference type="SAM" id="Phobius"/>
    </source>
</evidence>
<dbReference type="Proteomes" id="UP001054837">
    <property type="component" value="Unassembled WGS sequence"/>
</dbReference>
<proteinExistence type="predicted"/>
<reference evidence="2 3" key="1">
    <citation type="submission" date="2021-06" db="EMBL/GenBank/DDBJ databases">
        <title>Caerostris darwini draft genome.</title>
        <authorList>
            <person name="Kono N."/>
            <person name="Arakawa K."/>
        </authorList>
    </citation>
    <scope>NUCLEOTIDE SEQUENCE [LARGE SCALE GENOMIC DNA]</scope>
</reference>
<accession>A0AAV4W4N5</accession>
<keyword evidence="1" id="KW-0812">Transmembrane</keyword>